<evidence type="ECO:0000256" key="1">
    <source>
        <dbReference type="PROSITE-ProRule" id="PRU00706"/>
    </source>
</evidence>
<evidence type="ECO:0000313" key="4">
    <source>
        <dbReference type="Proteomes" id="UP001501747"/>
    </source>
</evidence>
<dbReference type="InterPro" id="IPR034907">
    <property type="entry name" value="NDK-like_dom"/>
</dbReference>
<dbReference type="SUPFAM" id="SSF54919">
    <property type="entry name" value="Nucleoside diphosphate kinase, NDK"/>
    <property type="match status" value="1"/>
</dbReference>
<dbReference type="InterPro" id="IPR036850">
    <property type="entry name" value="NDK-like_dom_sf"/>
</dbReference>
<name>A0ABP7R0I6_9PSEU</name>
<dbReference type="PRINTS" id="PR01243">
    <property type="entry name" value="NUCDPKINASE"/>
</dbReference>
<comment type="similarity">
    <text evidence="1">Belongs to the NDK family.</text>
</comment>
<accession>A0ABP7R0I6</accession>
<dbReference type="PROSITE" id="PS51374">
    <property type="entry name" value="NDPK_LIKE"/>
    <property type="match status" value="1"/>
</dbReference>
<feature type="domain" description="Nucleoside diphosphate kinase-like" evidence="2">
    <location>
        <begin position="47"/>
        <end position="186"/>
    </location>
</feature>
<organism evidence="3 4">
    <name type="scientific">Allokutzneria multivorans</name>
    <dbReference type="NCBI Taxonomy" id="1142134"/>
    <lineage>
        <taxon>Bacteria</taxon>
        <taxon>Bacillati</taxon>
        <taxon>Actinomycetota</taxon>
        <taxon>Actinomycetes</taxon>
        <taxon>Pseudonocardiales</taxon>
        <taxon>Pseudonocardiaceae</taxon>
        <taxon>Allokutzneria</taxon>
    </lineage>
</organism>
<comment type="caution">
    <text evidence="3">The sequence shown here is derived from an EMBL/GenBank/DDBJ whole genome shotgun (WGS) entry which is preliminary data.</text>
</comment>
<dbReference type="Gene3D" id="3.30.70.141">
    <property type="entry name" value="Nucleoside diphosphate kinase-like domain"/>
    <property type="match status" value="1"/>
</dbReference>
<reference evidence="4" key="1">
    <citation type="journal article" date="2019" name="Int. J. Syst. Evol. Microbiol.">
        <title>The Global Catalogue of Microorganisms (GCM) 10K type strain sequencing project: providing services to taxonomists for standard genome sequencing and annotation.</title>
        <authorList>
            <consortium name="The Broad Institute Genomics Platform"/>
            <consortium name="The Broad Institute Genome Sequencing Center for Infectious Disease"/>
            <person name="Wu L."/>
            <person name="Ma J."/>
        </authorList>
    </citation>
    <scope>NUCLEOTIDE SEQUENCE [LARGE SCALE GENOMIC DNA]</scope>
    <source>
        <strain evidence="4">JCM 17342</strain>
    </source>
</reference>
<evidence type="ECO:0000259" key="2">
    <source>
        <dbReference type="Pfam" id="PF00334"/>
    </source>
</evidence>
<protein>
    <recommendedName>
        <fullName evidence="2">Nucleoside diphosphate kinase-like domain-containing protein</fullName>
    </recommendedName>
</protein>
<comment type="caution">
    <text evidence="1">Lacks conserved residue(s) required for the propagation of feature annotation.</text>
</comment>
<proteinExistence type="inferred from homology"/>
<dbReference type="Proteomes" id="UP001501747">
    <property type="component" value="Unassembled WGS sequence"/>
</dbReference>
<dbReference type="InterPro" id="IPR001564">
    <property type="entry name" value="Nucleoside_diP_kinase"/>
</dbReference>
<sequence length="295" mass="32449">MAHGELLSPKLSQDPAKRELFGADTYYLESAEQLAAMADVEDFAYQHAVLLLKPDAVAARQLLQTVDWLPANGFRIVAAERVALTRHVVRGLWYFQWNLATPERRWLAELLTAASDSLVLVVRADEDKVPASVLLTDRKGPTAPAARVPGQLRYELGRYSYLLNLVHTPDEPADVVRELGVYFGHGERAQVFASALSGADCSDRARELADQLYRESRPKDLSLEPAVARLADVVGAAPGTDPRELLDAVRRDGVEVDPWDLVIVGSHVLPMKRKQFSPVLDASSVEAWLTGGCDS</sequence>
<evidence type="ECO:0000313" key="3">
    <source>
        <dbReference type="EMBL" id="GAA3990206.1"/>
    </source>
</evidence>
<dbReference type="EMBL" id="BAABAL010000004">
    <property type="protein sequence ID" value="GAA3990206.1"/>
    <property type="molecule type" value="Genomic_DNA"/>
</dbReference>
<dbReference type="Pfam" id="PF00334">
    <property type="entry name" value="NDK"/>
    <property type="match status" value="1"/>
</dbReference>
<keyword evidence="4" id="KW-1185">Reference proteome</keyword>
<gene>
    <name evidence="3" type="ORF">GCM10022247_06070</name>
</gene>
<dbReference type="RefSeq" id="WP_344870925.1">
    <property type="nucleotide sequence ID" value="NZ_BAABAL010000004.1"/>
</dbReference>